<evidence type="ECO:0008006" key="2">
    <source>
        <dbReference type="Google" id="ProtNLM"/>
    </source>
</evidence>
<gene>
    <name evidence="1" type="ORF">METZ01_LOCUS409633</name>
</gene>
<dbReference type="EMBL" id="UINC01158957">
    <property type="protein sequence ID" value="SVD56779.1"/>
    <property type="molecule type" value="Genomic_DNA"/>
</dbReference>
<feature type="non-terminal residue" evidence="1">
    <location>
        <position position="278"/>
    </location>
</feature>
<feature type="non-terminal residue" evidence="1">
    <location>
        <position position="1"/>
    </location>
</feature>
<accession>A0A382WDL0</accession>
<organism evidence="1">
    <name type="scientific">marine metagenome</name>
    <dbReference type="NCBI Taxonomy" id="408172"/>
    <lineage>
        <taxon>unclassified sequences</taxon>
        <taxon>metagenomes</taxon>
        <taxon>ecological metagenomes</taxon>
    </lineage>
</organism>
<evidence type="ECO:0000313" key="1">
    <source>
        <dbReference type="EMBL" id="SVD56779.1"/>
    </source>
</evidence>
<sequence>EGDTDNAAFSVDGNSLKLNALADSGAKETYTVRVEGTDSGGLAFARSFTLTNTNHAPTGSVTITGTPKEDEALTAGNDLADEDIPGAIRYQWNRDGVAIDGSSRVTIISTEGASPAYSAGREFDKAWDGMTGTFFDYKNASGGWTQGNFAESFIHRLEYFPRNWVWDNVSGATRMEGGSFIGVRANGDEVLLHTIPAGEPKDRQWTSVTLPANVRGNYVAVKYQSPAASNGNVAEINVWSTHATTLISPAAPFVAGNSLELYYNFDEGSGTVARDISG</sequence>
<dbReference type="AlphaFoldDB" id="A0A382WDL0"/>
<reference evidence="1" key="1">
    <citation type="submission" date="2018-05" db="EMBL/GenBank/DDBJ databases">
        <authorList>
            <person name="Lanie J.A."/>
            <person name="Ng W.-L."/>
            <person name="Kazmierczak K.M."/>
            <person name="Andrzejewski T.M."/>
            <person name="Davidsen T.M."/>
            <person name="Wayne K.J."/>
            <person name="Tettelin H."/>
            <person name="Glass J.I."/>
            <person name="Rusch D."/>
            <person name="Podicherti R."/>
            <person name="Tsui H.-C.T."/>
            <person name="Winkler M.E."/>
        </authorList>
    </citation>
    <scope>NUCLEOTIDE SEQUENCE</scope>
</reference>
<name>A0A382WDL0_9ZZZZ</name>
<dbReference type="Gene3D" id="2.60.120.260">
    <property type="entry name" value="Galactose-binding domain-like"/>
    <property type="match status" value="1"/>
</dbReference>
<proteinExistence type="predicted"/>
<protein>
    <recommendedName>
        <fullName evidence="2">Cadherin domain-containing protein</fullName>
    </recommendedName>
</protein>